<dbReference type="PROSITE" id="PS00061">
    <property type="entry name" value="ADH_SHORT"/>
    <property type="match status" value="1"/>
</dbReference>
<dbReference type="Proteomes" id="UP000094580">
    <property type="component" value="Unassembled WGS sequence"/>
</dbReference>
<dbReference type="PIRSF" id="PIRSF000126">
    <property type="entry name" value="11-beta-HSD1"/>
    <property type="match status" value="1"/>
</dbReference>
<evidence type="ECO:0000256" key="3">
    <source>
        <dbReference type="RuleBase" id="RU000363"/>
    </source>
</evidence>
<dbReference type="InterPro" id="IPR036291">
    <property type="entry name" value="NAD(P)-bd_dom_sf"/>
</dbReference>
<accession>A0ABX2ZU74</accession>
<dbReference type="PRINTS" id="PR00081">
    <property type="entry name" value="GDHRDH"/>
</dbReference>
<dbReference type="SUPFAM" id="SSF51735">
    <property type="entry name" value="NAD(P)-binding Rossmann-fold domains"/>
    <property type="match status" value="1"/>
</dbReference>
<dbReference type="PRINTS" id="PR00080">
    <property type="entry name" value="SDRFAMILY"/>
</dbReference>
<protein>
    <submittedName>
        <fullName evidence="4">Short-chain dehydrogenase</fullName>
    </submittedName>
</protein>
<dbReference type="PANTHER" id="PTHR44196:SF2">
    <property type="entry name" value="SHORT-CHAIN DEHYDROGENASE-RELATED"/>
    <property type="match status" value="1"/>
</dbReference>
<dbReference type="EMBL" id="MDKC01000034">
    <property type="protein sequence ID" value="ODG90618.1"/>
    <property type="molecule type" value="Genomic_DNA"/>
</dbReference>
<gene>
    <name evidence="4" type="ORF">BED47_12175</name>
</gene>
<comment type="caution">
    <text evidence="4">The sequence shown here is derived from an EMBL/GenBank/DDBJ whole genome shotgun (WGS) entry which is preliminary data.</text>
</comment>
<organism evidence="4 5">
    <name type="scientific">Gottfriedia luciferensis</name>
    <dbReference type="NCBI Taxonomy" id="178774"/>
    <lineage>
        <taxon>Bacteria</taxon>
        <taxon>Bacillati</taxon>
        <taxon>Bacillota</taxon>
        <taxon>Bacilli</taxon>
        <taxon>Bacillales</taxon>
        <taxon>Bacillaceae</taxon>
        <taxon>Gottfriedia</taxon>
    </lineage>
</organism>
<evidence type="ECO:0000256" key="1">
    <source>
        <dbReference type="ARBA" id="ARBA00006484"/>
    </source>
</evidence>
<reference evidence="4 5" key="1">
    <citation type="submission" date="2016-07" db="EMBL/GenBank/DDBJ databases">
        <authorList>
            <person name="Townsley L."/>
            <person name="Shank E.A."/>
        </authorList>
    </citation>
    <scope>NUCLEOTIDE SEQUENCE [LARGE SCALE GENOMIC DNA]</scope>
    <source>
        <strain evidence="4 5">CH01</strain>
    </source>
</reference>
<comment type="similarity">
    <text evidence="1 3">Belongs to the short-chain dehydrogenases/reductases (SDR) family.</text>
</comment>
<proteinExistence type="inferred from homology"/>
<sequence length="264" mass="29091">MMVKKQKGKTVLITGPTEGIGYELTKLFAKDHYNLVLVARNKTKLEEMAISLKKQFNIKVLVITEDLSKVNSAKSIFDQVTKSQTEIDILVNNAGVALYGEFGQTDLIKELKLIQLNIVTLTEIVKYFLPNMLQKKSGQIINIASTSAFQPGPKMSVYAASKAYVLSFSEALSEELRHTGVSVTAVCPGPTRTGIINSSGGNNSKLFKGKIMTPKKVAKLTYEAVSKKKTVVITGIKNKILAQSVRFIPRSIVRKLAKKLLDER</sequence>
<name>A0ABX2ZU74_9BACI</name>
<dbReference type="InterPro" id="IPR020904">
    <property type="entry name" value="Sc_DH/Rdtase_CS"/>
</dbReference>
<keyword evidence="5" id="KW-1185">Reference proteome</keyword>
<dbReference type="RefSeq" id="WP_069034976.1">
    <property type="nucleotide sequence ID" value="NZ_MDKC01000034.1"/>
</dbReference>
<evidence type="ECO:0000256" key="2">
    <source>
        <dbReference type="ARBA" id="ARBA00023002"/>
    </source>
</evidence>
<evidence type="ECO:0000313" key="4">
    <source>
        <dbReference type="EMBL" id="ODG90618.1"/>
    </source>
</evidence>
<dbReference type="Pfam" id="PF00106">
    <property type="entry name" value="adh_short"/>
    <property type="match status" value="1"/>
</dbReference>
<dbReference type="InterPro" id="IPR002347">
    <property type="entry name" value="SDR_fam"/>
</dbReference>
<dbReference type="PANTHER" id="PTHR44196">
    <property type="entry name" value="DEHYDROGENASE/REDUCTASE SDR FAMILY MEMBER 7B"/>
    <property type="match status" value="1"/>
</dbReference>
<keyword evidence="2" id="KW-0560">Oxidoreductase</keyword>
<evidence type="ECO:0000313" key="5">
    <source>
        <dbReference type="Proteomes" id="UP000094580"/>
    </source>
</evidence>
<dbReference type="Gene3D" id="3.40.50.720">
    <property type="entry name" value="NAD(P)-binding Rossmann-like Domain"/>
    <property type="match status" value="1"/>
</dbReference>